<feature type="domain" description="DUF3741" evidence="2">
    <location>
        <begin position="226"/>
        <end position="270"/>
    </location>
</feature>
<feature type="region of interest" description="Disordered" evidence="1">
    <location>
        <begin position="552"/>
        <end position="609"/>
    </location>
</feature>
<feature type="domain" description="DUF4378" evidence="3">
    <location>
        <begin position="942"/>
        <end position="1090"/>
    </location>
</feature>
<proteinExistence type="predicted"/>
<gene>
    <name evidence="4" type="primary">TRM32_2</name>
    <name evidence="4" type="ORF">CFP56_021654</name>
</gene>
<evidence type="ECO:0000259" key="3">
    <source>
        <dbReference type="Pfam" id="PF14309"/>
    </source>
</evidence>
<evidence type="ECO:0000259" key="2">
    <source>
        <dbReference type="Pfam" id="PF12552"/>
    </source>
</evidence>
<dbReference type="EMBL" id="PKMF04000335">
    <property type="protein sequence ID" value="KAK7837173.1"/>
    <property type="molecule type" value="Genomic_DNA"/>
</dbReference>
<feature type="region of interest" description="Disordered" evidence="1">
    <location>
        <begin position="711"/>
        <end position="763"/>
    </location>
</feature>
<feature type="region of interest" description="Disordered" evidence="1">
    <location>
        <begin position="322"/>
        <end position="371"/>
    </location>
</feature>
<dbReference type="Proteomes" id="UP000237347">
    <property type="component" value="Unassembled WGS sequence"/>
</dbReference>
<feature type="region of interest" description="Disordered" evidence="1">
    <location>
        <begin position="124"/>
        <end position="146"/>
    </location>
</feature>
<dbReference type="AlphaFoldDB" id="A0AAW0KEX0"/>
<sequence length="1120" mass="125539">MGKRSQRRLVRYEKDQSGCMWGLISIFDFRQGRTTRRLLSDRKRGSRQAVGAGYSKNKFETLTDLDEDNQGTLDGEDSTTVLVTTDAGKPSVKKLIEEEMFNEQDLKKGNGNAEVEIKLSKSGHESHINTEHIKTKKGRKKSRDMDKQDLDADKILETECSCNQNSEKQSIDNVGIDEIMEEFCHWIHQKSLSTVKHDQVDEVQVQSNQKHSDFEKLSKTIKEFINQKFINAKHLKENGKNLHSKELIGALEILCSDEELLLKLVQDPNSLLAKHVLNLQDSQVGKGKEPKSLPESNMSELELSGLGQSEELVSRKQQRNFFRRKVKSQERNPLKQNANSETPNRIVILKPGPAGLRNSKTESSLGSSPELVGEKGLTERVGAHFFLAEIKRKLKSAMGKEWHGISTTAVSGNFPHKLQSLRDGETRTDKENARRNSPGKDHFYMERVVRPAVDVKKGDKTGKLKDAEISKEHQIDGYPKQRASNIYIEAKKHLCEMLSIGEEGVDCSSKQTPKTLGRILSLPEYNSTPVGSPARDWEDKFVTAQMRFSACGKTRKVNSNTQSPKRENNASPLGRAAQNLESESSISDSPDDKVQAVNSNPSISDDIFHDNGVEEIVVSADDEISPEGRDNQIDGYPKQRASNIYIEAKKHLCEMLSIGEEGVDCSSKQTPKTLGRILSLPEYNSTPVGSPARDWEDKFVTAQMRFSACGKTRKLNSNTQSPKRENNASPLGRAAHNLESESSISDSRDDKIQAVNSNPSISDDIFHVNGVEEIVVSADDEISPEGVVKTVEVTVTEIVVQVEISVLDAHPDPSDSSITRDDENADMSEICDDKGYSESLKQESFEEKEVPSSLLESPSDSLINKKNENLEICVVDVPERPSPISVLEPLFPEDDISPTKSISQPVRLPVQPIQIQYEENDSSAANQFNGGKTCLEENELMFEYVKAVLQASGLNWDEFCVKYHTSDQLLDPSLFHEGEFFPNQLCYDQKLLFDCIDEVLQDVCWHHCSFFSWVSFIKPSIKPAPNMKNAIREVWEGIYWHLLPLPLPHTLDQIVRKDMSRMGTWMDLRFDTDAIGVEMGEAILEDLMEDAILSCINENPDSVHPVLPAELEEDGSSINL</sequence>
<dbReference type="InterPro" id="IPR025486">
    <property type="entry name" value="DUF4378"/>
</dbReference>
<feature type="compositionally biased region" description="Low complexity" evidence="1">
    <location>
        <begin position="299"/>
        <end position="309"/>
    </location>
</feature>
<dbReference type="InterPro" id="IPR022212">
    <property type="entry name" value="DUF3741"/>
</dbReference>
<protein>
    <submittedName>
        <fullName evidence="4">Protein trm32</fullName>
    </submittedName>
</protein>
<feature type="region of interest" description="Disordered" evidence="1">
    <location>
        <begin position="835"/>
        <end position="860"/>
    </location>
</feature>
<dbReference type="Pfam" id="PF12552">
    <property type="entry name" value="DUF3741"/>
    <property type="match status" value="1"/>
</dbReference>
<reference evidence="4 5" key="1">
    <citation type="journal article" date="2018" name="Sci. Data">
        <title>The draft genome sequence of cork oak.</title>
        <authorList>
            <person name="Ramos A.M."/>
            <person name="Usie A."/>
            <person name="Barbosa P."/>
            <person name="Barros P.M."/>
            <person name="Capote T."/>
            <person name="Chaves I."/>
            <person name="Simoes F."/>
            <person name="Abreu I."/>
            <person name="Carrasquinho I."/>
            <person name="Faro C."/>
            <person name="Guimaraes J.B."/>
            <person name="Mendonca D."/>
            <person name="Nobrega F."/>
            <person name="Rodrigues L."/>
            <person name="Saibo N.J.M."/>
            <person name="Varela M.C."/>
            <person name="Egas C."/>
            <person name="Matos J."/>
            <person name="Miguel C.M."/>
            <person name="Oliveira M.M."/>
            <person name="Ricardo C.P."/>
            <person name="Goncalves S."/>
        </authorList>
    </citation>
    <scope>NUCLEOTIDE SEQUENCE [LARGE SCALE GENOMIC DNA]</scope>
    <source>
        <strain evidence="5">cv. HL8</strain>
    </source>
</reference>
<feature type="compositionally biased region" description="Basic and acidic residues" evidence="1">
    <location>
        <begin position="124"/>
        <end position="133"/>
    </location>
</feature>
<dbReference type="PANTHER" id="PTHR47212:SF4">
    <property type="entry name" value="ADHESIN-LIKE PROTEIN, PUTATIVE (DUF3741)-RELATED"/>
    <property type="match status" value="1"/>
</dbReference>
<feature type="region of interest" description="Disordered" evidence="1">
    <location>
        <begin position="416"/>
        <end position="439"/>
    </location>
</feature>
<keyword evidence="5" id="KW-1185">Reference proteome</keyword>
<feature type="region of interest" description="Disordered" evidence="1">
    <location>
        <begin position="283"/>
        <end position="309"/>
    </location>
</feature>
<comment type="caution">
    <text evidence="4">The sequence shown here is derived from an EMBL/GenBank/DDBJ whole genome shotgun (WGS) entry which is preliminary data.</text>
</comment>
<feature type="compositionally biased region" description="Basic and acidic residues" evidence="1">
    <location>
        <begin position="420"/>
        <end position="439"/>
    </location>
</feature>
<evidence type="ECO:0000313" key="5">
    <source>
        <dbReference type="Proteomes" id="UP000237347"/>
    </source>
</evidence>
<feature type="compositionally biased region" description="Polar residues" evidence="1">
    <location>
        <begin position="334"/>
        <end position="343"/>
    </location>
</feature>
<name>A0AAW0KEX0_QUESU</name>
<feature type="compositionally biased region" description="Basic and acidic residues" evidence="1">
    <location>
        <begin position="835"/>
        <end position="850"/>
    </location>
</feature>
<dbReference type="Pfam" id="PF14309">
    <property type="entry name" value="DUF4378"/>
    <property type="match status" value="1"/>
</dbReference>
<evidence type="ECO:0000256" key="1">
    <source>
        <dbReference type="SAM" id="MobiDB-lite"/>
    </source>
</evidence>
<dbReference type="PANTHER" id="PTHR47212">
    <property type="entry name" value="ADHESIN-LIKE PROTEIN, PUTATIVE (DUF3741)-RELATED"/>
    <property type="match status" value="1"/>
</dbReference>
<evidence type="ECO:0000313" key="4">
    <source>
        <dbReference type="EMBL" id="KAK7837173.1"/>
    </source>
</evidence>
<feature type="compositionally biased region" description="Low complexity" evidence="1">
    <location>
        <begin position="851"/>
        <end position="860"/>
    </location>
</feature>
<organism evidence="4 5">
    <name type="scientific">Quercus suber</name>
    <name type="common">Cork oak</name>
    <dbReference type="NCBI Taxonomy" id="58331"/>
    <lineage>
        <taxon>Eukaryota</taxon>
        <taxon>Viridiplantae</taxon>
        <taxon>Streptophyta</taxon>
        <taxon>Embryophyta</taxon>
        <taxon>Tracheophyta</taxon>
        <taxon>Spermatophyta</taxon>
        <taxon>Magnoliopsida</taxon>
        <taxon>eudicotyledons</taxon>
        <taxon>Gunneridae</taxon>
        <taxon>Pentapetalae</taxon>
        <taxon>rosids</taxon>
        <taxon>fabids</taxon>
        <taxon>Fagales</taxon>
        <taxon>Fagaceae</taxon>
        <taxon>Quercus</taxon>
    </lineage>
</organism>
<accession>A0AAW0KEX0</accession>